<reference evidence="5" key="1">
    <citation type="journal article" date="2014" name="Int. J. Syst. Evol. Microbiol.">
        <title>Complete genome sequence of Corynebacterium casei LMG S-19264T (=DSM 44701T), isolated from a smear-ripened cheese.</title>
        <authorList>
            <consortium name="US DOE Joint Genome Institute (JGI-PGF)"/>
            <person name="Walter F."/>
            <person name="Albersmeier A."/>
            <person name="Kalinowski J."/>
            <person name="Ruckert C."/>
        </authorList>
    </citation>
    <scope>NUCLEOTIDE SEQUENCE</scope>
    <source>
        <strain evidence="5">CGMCC 1.15178</strain>
    </source>
</reference>
<evidence type="ECO:0000256" key="2">
    <source>
        <dbReference type="ARBA" id="ARBA00022448"/>
    </source>
</evidence>
<dbReference type="SUPFAM" id="SSF53850">
    <property type="entry name" value="Periplasmic binding protein-like II"/>
    <property type="match status" value="1"/>
</dbReference>
<keyword evidence="6" id="KW-1185">Reference proteome</keyword>
<gene>
    <name evidence="5" type="ORF">GCM10010911_20810</name>
</gene>
<sequence length="463" mass="51203">MARKNKIKLVAILVILTILLAACSSDKKTENQPNQSVGQSNQNDPAGKVEEVTLVVWVGGSLYDDERVKKLQEDAKKKGEKIIGVAAATAEIKKAFEEKYPGVKLKFESHGWADELTANLQRAVLGGTGPDVVQGESQIYEFAKLNAFKELSIDDEMKQDLLPGPLSVATVNDKIYGLPFMTGTFALQYNKDVLRKAGFDPDKDIPKTWDELVNMVNDITAKGNGEYYGYMINASDGLGSMFRAHPWVKQMGTDFGTADGDATFNSPDALKAYEFLRELAKNAPPGAASLNEEGKILAILHTGQAAFQIDGPWQIDWAKQDKCDCGYARLPVPSEGKTGNSIVGNIVHSVLRDTKHPKEAEDFVRFLASPEGQEIVMRNTPTLPINKKALERVPDYFETNPELRVFYDELEQAKNIAPLPTFKKNSSQVIDQWTILKNMIFDPKQDLKASADKVQKASEEAMQ</sequence>
<dbReference type="InterPro" id="IPR006059">
    <property type="entry name" value="SBP"/>
</dbReference>
<dbReference type="GO" id="GO:0015768">
    <property type="term" value="P:maltose transport"/>
    <property type="evidence" value="ECO:0007669"/>
    <property type="project" value="TreeGrafter"/>
</dbReference>
<dbReference type="GO" id="GO:1901982">
    <property type="term" value="F:maltose binding"/>
    <property type="evidence" value="ECO:0007669"/>
    <property type="project" value="TreeGrafter"/>
</dbReference>
<proteinExistence type="inferred from homology"/>
<keyword evidence="2" id="KW-0813">Transport</keyword>
<dbReference type="RefSeq" id="WP_188991908.1">
    <property type="nucleotide sequence ID" value="NZ_BMHP01000002.1"/>
</dbReference>
<dbReference type="GO" id="GO:0055052">
    <property type="term" value="C:ATP-binding cassette (ABC) transporter complex, substrate-binding subunit-containing"/>
    <property type="evidence" value="ECO:0007669"/>
    <property type="project" value="TreeGrafter"/>
</dbReference>
<dbReference type="Pfam" id="PF01547">
    <property type="entry name" value="SBP_bac_1"/>
    <property type="match status" value="1"/>
</dbReference>
<feature type="chain" id="PRO_5038364216" evidence="4">
    <location>
        <begin position="22"/>
        <end position="463"/>
    </location>
</feature>
<dbReference type="GO" id="GO:0042956">
    <property type="term" value="P:maltodextrin transmembrane transport"/>
    <property type="evidence" value="ECO:0007669"/>
    <property type="project" value="TreeGrafter"/>
</dbReference>
<comment type="caution">
    <text evidence="5">The sequence shown here is derived from an EMBL/GenBank/DDBJ whole genome shotgun (WGS) entry which is preliminary data.</text>
</comment>
<dbReference type="Proteomes" id="UP000612456">
    <property type="component" value="Unassembled WGS sequence"/>
</dbReference>
<evidence type="ECO:0000256" key="1">
    <source>
        <dbReference type="ARBA" id="ARBA00008520"/>
    </source>
</evidence>
<dbReference type="AlphaFoldDB" id="A0A916YVU5"/>
<protein>
    <submittedName>
        <fullName evidence="5">ABC transporter substrate-binding protein</fullName>
    </submittedName>
</protein>
<dbReference type="PROSITE" id="PS51257">
    <property type="entry name" value="PROKAR_LIPOPROTEIN"/>
    <property type="match status" value="1"/>
</dbReference>
<keyword evidence="3 4" id="KW-0732">Signal</keyword>
<accession>A0A916YVU5</accession>
<dbReference type="PANTHER" id="PTHR30061">
    <property type="entry name" value="MALTOSE-BINDING PERIPLASMIC PROTEIN"/>
    <property type="match status" value="1"/>
</dbReference>
<name>A0A916YVU5_9BACL</name>
<dbReference type="PANTHER" id="PTHR30061:SF50">
    <property type="entry name" value="MALTOSE_MALTODEXTRIN-BINDING PERIPLASMIC PROTEIN"/>
    <property type="match status" value="1"/>
</dbReference>
<dbReference type="EMBL" id="BMHP01000002">
    <property type="protein sequence ID" value="GGD62898.1"/>
    <property type="molecule type" value="Genomic_DNA"/>
</dbReference>
<reference evidence="5" key="2">
    <citation type="submission" date="2020-09" db="EMBL/GenBank/DDBJ databases">
        <authorList>
            <person name="Sun Q."/>
            <person name="Zhou Y."/>
        </authorList>
    </citation>
    <scope>NUCLEOTIDE SEQUENCE</scope>
    <source>
        <strain evidence="5">CGMCC 1.15178</strain>
    </source>
</reference>
<evidence type="ECO:0000313" key="6">
    <source>
        <dbReference type="Proteomes" id="UP000612456"/>
    </source>
</evidence>
<evidence type="ECO:0000313" key="5">
    <source>
        <dbReference type="EMBL" id="GGD62898.1"/>
    </source>
</evidence>
<organism evidence="5 6">
    <name type="scientific">Paenibacillus nasutitermitis</name>
    <dbReference type="NCBI Taxonomy" id="1652958"/>
    <lineage>
        <taxon>Bacteria</taxon>
        <taxon>Bacillati</taxon>
        <taxon>Bacillota</taxon>
        <taxon>Bacilli</taxon>
        <taxon>Bacillales</taxon>
        <taxon>Paenibacillaceae</taxon>
        <taxon>Paenibacillus</taxon>
    </lineage>
</organism>
<feature type="signal peptide" evidence="4">
    <location>
        <begin position="1"/>
        <end position="21"/>
    </location>
</feature>
<comment type="similarity">
    <text evidence="1">Belongs to the bacterial solute-binding protein 1 family.</text>
</comment>
<dbReference type="Gene3D" id="3.40.190.10">
    <property type="entry name" value="Periplasmic binding protein-like II"/>
    <property type="match status" value="1"/>
</dbReference>
<evidence type="ECO:0000256" key="4">
    <source>
        <dbReference type="SAM" id="SignalP"/>
    </source>
</evidence>
<evidence type="ECO:0000256" key="3">
    <source>
        <dbReference type="ARBA" id="ARBA00022729"/>
    </source>
</evidence>